<dbReference type="GeneID" id="108502280"/>
<evidence type="ECO:0000313" key="11">
    <source>
        <dbReference type="RefSeq" id="XP_017680554.1"/>
    </source>
</evidence>
<comment type="function">
    <text evidence="8">Cytokine with immunoregulatory activity. May promote the transition between innate and adaptive immunity. Induces the production of IgG(1) and IgG(3) in B-cells. Implicated in the generation and maintenance of T follicular helper (Tfh) cells and the formation of germinal-centers. Together with IL6, control the early generation of Tfh cells and are critical for an effective antibody response to acute viral infection. May play a role in proliferation and maturation of natural killer (NK) cells in synergy with IL15. May regulate proliferation of mature B- and T-cells in response to activating stimuli. In synergy with IL15 and IL18 stimulates interferon gamma production in T-cells and NK cells. During T-cell mediated immune response may inhibit dendritic cells (DC) activation and maturation.</text>
</comment>
<dbReference type="Gene3D" id="1.20.1250.70">
    <property type="entry name" value="Interleukin-15/Interleukin-21"/>
    <property type="match status" value="1"/>
</dbReference>
<name>A0A6J0I3V4_9PASS</name>
<keyword evidence="4" id="KW-0964">Secreted</keyword>
<dbReference type="PANTHER" id="PTHR14356:SF2">
    <property type="entry name" value="INTERLEUKIN-21"/>
    <property type="match status" value="1"/>
</dbReference>
<dbReference type="GO" id="GO:0005615">
    <property type="term" value="C:extracellular space"/>
    <property type="evidence" value="ECO:0007669"/>
    <property type="project" value="UniProtKB-KW"/>
</dbReference>
<evidence type="ECO:0000256" key="7">
    <source>
        <dbReference type="ARBA" id="ARBA00039957"/>
    </source>
</evidence>
<keyword evidence="6" id="KW-1015">Disulfide bond</keyword>
<evidence type="ECO:0000256" key="5">
    <source>
        <dbReference type="ARBA" id="ARBA00022729"/>
    </source>
</evidence>
<dbReference type="GO" id="GO:0005125">
    <property type="term" value="F:cytokine activity"/>
    <property type="evidence" value="ECO:0007669"/>
    <property type="project" value="UniProtKB-KW"/>
</dbReference>
<dbReference type="InterPro" id="IPR003443">
    <property type="entry name" value="IL-15/IL-21_fam"/>
</dbReference>
<feature type="signal peptide" evidence="9">
    <location>
        <begin position="1"/>
        <end position="19"/>
    </location>
</feature>
<comment type="similarity">
    <text evidence="2">Belongs to the IL-15/IL-21 family.</text>
</comment>
<comment type="subcellular location">
    <subcellularLocation>
        <location evidence="1">Secreted</location>
    </subcellularLocation>
</comment>
<dbReference type="RefSeq" id="XP_017680554.1">
    <property type="nucleotide sequence ID" value="XM_017825065.1"/>
</dbReference>
<dbReference type="AlphaFoldDB" id="A0A6J0I3V4"/>
<evidence type="ECO:0000256" key="8">
    <source>
        <dbReference type="ARBA" id="ARBA00045924"/>
    </source>
</evidence>
<evidence type="ECO:0000256" key="2">
    <source>
        <dbReference type="ARBA" id="ARBA00006050"/>
    </source>
</evidence>
<dbReference type="GO" id="GO:0005126">
    <property type="term" value="F:cytokine receptor binding"/>
    <property type="evidence" value="ECO:0007669"/>
    <property type="project" value="InterPro"/>
</dbReference>
<evidence type="ECO:0000256" key="6">
    <source>
        <dbReference type="ARBA" id="ARBA00023157"/>
    </source>
</evidence>
<dbReference type="PANTHER" id="PTHR14356">
    <property type="entry name" value="INTERLEUKIN-15-RELATED"/>
    <property type="match status" value="1"/>
</dbReference>
<evidence type="ECO:0000256" key="4">
    <source>
        <dbReference type="ARBA" id="ARBA00022525"/>
    </source>
</evidence>
<evidence type="ECO:0000256" key="3">
    <source>
        <dbReference type="ARBA" id="ARBA00022514"/>
    </source>
</evidence>
<evidence type="ECO:0000313" key="10">
    <source>
        <dbReference type="Proteomes" id="UP000504624"/>
    </source>
</evidence>
<feature type="chain" id="PRO_5026968954" description="Interleukin-21" evidence="9">
    <location>
        <begin position="20"/>
        <end position="240"/>
    </location>
</feature>
<keyword evidence="5 9" id="KW-0732">Signal</keyword>
<proteinExistence type="inferred from homology"/>
<dbReference type="GO" id="GO:0045954">
    <property type="term" value="P:positive regulation of natural killer cell mediated cytotoxicity"/>
    <property type="evidence" value="ECO:0007669"/>
    <property type="project" value="TreeGrafter"/>
</dbReference>
<dbReference type="OrthoDB" id="9426569at2759"/>
<protein>
    <recommendedName>
        <fullName evidence="7">Interleukin-21</fullName>
    </recommendedName>
</protein>
<reference evidence="11" key="1">
    <citation type="submission" date="2025-08" db="UniProtKB">
        <authorList>
            <consortium name="RefSeq"/>
        </authorList>
    </citation>
    <scope>IDENTIFICATION</scope>
</reference>
<dbReference type="Proteomes" id="UP000504624">
    <property type="component" value="Unplaced"/>
</dbReference>
<gene>
    <name evidence="11" type="primary">IL21</name>
</gene>
<dbReference type="GO" id="GO:0006955">
    <property type="term" value="P:immune response"/>
    <property type="evidence" value="ECO:0007669"/>
    <property type="project" value="InterPro"/>
</dbReference>
<accession>A0A6J0I3V4</accession>
<evidence type="ECO:0000256" key="9">
    <source>
        <dbReference type="SAM" id="SignalP"/>
    </source>
</evidence>
<dbReference type="SUPFAM" id="SSF47266">
    <property type="entry name" value="4-helical cytokines"/>
    <property type="match status" value="1"/>
</dbReference>
<dbReference type="InterPro" id="IPR009079">
    <property type="entry name" value="4_helix_cytokine-like_core"/>
</dbReference>
<organism evidence="10 11">
    <name type="scientific">Lepidothrix coronata</name>
    <name type="common">blue-crowned manakin</name>
    <dbReference type="NCBI Taxonomy" id="321398"/>
    <lineage>
        <taxon>Eukaryota</taxon>
        <taxon>Metazoa</taxon>
        <taxon>Chordata</taxon>
        <taxon>Craniata</taxon>
        <taxon>Vertebrata</taxon>
        <taxon>Euteleostomi</taxon>
        <taxon>Archelosauria</taxon>
        <taxon>Archosauria</taxon>
        <taxon>Dinosauria</taxon>
        <taxon>Saurischia</taxon>
        <taxon>Theropoda</taxon>
        <taxon>Coelurosauria</taxon>
        <taxon>Aves</taxon>
        <taxon>Neognathae</taxon>
        <taxon>Neoaves</taxon>
        <taxon>Telluraves</taxon>
        <taxon>Australaves</taxon>
        <taxon>Passeriformes</taxon>
        <taxon>Pipridae</taxon>
        <taxon>Lepidothrix</taxon>
    </lineage>
</organism>
<dbReference type="CTD" id="59067"/>
<keyword evidence="10" id="KW-1185">Reference proteome</keyword>
<keyword evidence="3" id="KW-0202">Cytokine</keyword>
<sequence>MERTIIFCMLFFFSSTVLAAASHRAVKYKQILLVIENLEHAVKDKDVEWLHTPENPVEGCVDTALSCFKNGTLQLQPLNSQVNATFTKAIRVFRKYTIRSPGKQCESSCESYKKKPPKEFLTSFAKLIQKIGNGDKIATVSRTLRETCLNRTGFVLQVWENLGDQSGHGKITFGTRDMENEKYSNLNNGGKANTPENFSIALASTAKFVTKKVQRPSDKPALKFQPRFPQYILLTFISAC</sequence>
<evidence type="ECO:0000256" key="1">
    <source>
        <dbReference type="ARBA" id="ARBA00004613"/>
    </source>
</evidence>